<keyword evidence="2" id="KW-1185">Reference proteome</keyword>
<dbReference type="EMBL" id="CAJPVJ010008160">
    <property type="protein sequence ID" value="CAG2171738.1"/>
    <property type="molecule type" value="Genomic_DNA"/>
</dbReference>
<proteinExistence type="predicted"/>
<dbReference type="EMBL" id="OC922985">
    <property type="protein sequence ID" value="CAD7654551.1"/>
    <property type="molecule type" value="Genomic_DNA"/>
</dbReference>
<dbReference type="Proteomes" id="UP000728032">
    <property type="component" value="Unassembled WGS sequence"/>
</dbReference>
<dbReference type="AlphaFoldDB" id="A0A7R9M6L0"/>
<gene>
    <name evidence="1" type="ORF">ONB1V03_LOCUS11198</name>
</gene>
<reference evidence="1" key="1">
    <citation type="submission" date="2020-11" db="EMBL/GenBank/DDBJ databases">
        <authorList>
            <person name="Tran Van P."/>
        </authorList>
    </citation>
    <scope>NUCLEOTIDE SEQUENCE</scope>
</reference>
<accession>A0A7R9M6L0</accession>
<organism evidence="1">
    <name type="scientific">Oppiella nova</name>
    <dbReference type="NCBI Taxonomy" id="334625"/>
    <lineage>
        <taxon>Eukaryota</taxon>
        <taxon>Metazoa</taxon>
        <taxon>Ecdysozoa</taxon>
        <taxon>Arthropoda</taxon>
        <taxon>Chelicerata</taxon>
        <taxon>Arachnida</taxon>
        <taxon>Acari</taxon>
        <taxon>Acariformes</taxon>
        <taxon>Sarcoptiformes</taxon>
        <taxon>Oribatida</taxon>
        <taxon>Brachypylina</taxon>
        <taxon>Oppioidea</taxon>
        <taxon>Oppiidae</taxon>
        <taxon>Oppiella</taxon>
    </lineage>
</organism>
<name>A0A7R9M6L0_9ACAR</name>
<evidence type="ECO:0000313" key="2">
    <source>
        <dbReference type="Proteomes" id="UP000728032"/>
    </source>
</evidence>
<sequence length="231" mass="27490">MVTRPEIYADTIEDLLDDRYEVFADTIEDLLDDRYEVYTNDFKYDEWREPEFYEGFGNNSFRDNFVKLVTTRLRTWDTKQLMDGSSEITASPQKIRKFFSNKVLIEDQTWMDVIEPYIPRFMAIHVGQQYLSIPITPLCVGPTFQFINQSNVIAQRLYESSLLQYWYHLKTKFYFETTMNIIGNGFFTGGNGIYDFYANTNDEYNDLYLNDTQSLFVFMIYSLDTNAILYR</sequence>
<protein>
    <submittedName>
        <fullName evidence="1">Uncharacterized protein</fullName>
    </submittedName>
</protein>
<evidence type="ECO:0000313" key="1">
    <source>
        <dbReference type="EMBL" id="CAD7654551.1"/>
    </source>
</evidence>